<evidence type="ECO:0000256" key="3">
    <source>
        <dbReference type="ARBA" id="ARBA00022475"/>
    </source>
</evidence>
<protein>
    <submittedName>
        <fullName evidence="9">ABC transporter, permease protein 2 (Cluster 1, maltose/g3p/polyamine/iron)</fullName>
    </submittedName>
</protein>
<dbReference type="InterPro" id="IPR000515">
    <property type="entry name" value="MetI-like"/>
</dbReference>
<evidence type="ECO:0000256" key="6">
    <source>
        <dbReference type="ARBA" id="ARBA00023136"/>
    </source>
</evidence>
<feature type="domain" description="ABC transmembrane type-1" evidence="8">
    <location>
        <begin position="88"/>
        <end position="277"/>
    </location>
</feature>
<dbReference type="Pfam" id="PF00528">
    <property type="entry name" value="BPD_transp_1"/>
    <property type="match status" value="1"/>
</dbReference>
<dbReference type="CDD" id="cd06261">
    <property type="entry name" value="TM_PBP2"/>
    <property type="match status" value="1"/>
</dbReference>
<organism evidence="9">
    <name type="scientific">uncultured Synechococcales cyanobacterium</name>
    <dbReference type="NCBI Taxonomy" id="1936017"/>
    <lineage>
        <taxon>Bacteria</taxon>
        <taxon>Bacillati</taxon>
        <taxon>Cyanobacteriota</taxon>
        <taxon>Cyanophyceae</taxon>
        <taxon>Synechococcales</taxon>
        <taxon>environmental samples</taxon>
    </lineage>
</organism>
<name>A0A6J4VDY5_9CYAN</name>
<evidence type="ECO:0000313" key="9">
    <source>
        <dbReference type="EMBL" id="CAA9571415.1"/>
    </source>
</evidence>
<evidence type="ECO:0000256" key="5">
    <source>
        <dbReference type="ARBA" id="ARBA00022989"/>
    </source>
</evidence>
<dbReference type="Gene3D" id="1.10.3720.10">
    <property type="entry name" value="MetI-like"/>
    <property type="match status" value="1"/>
</dbReference>
<evidence type="ECO:0000256" key="7">
    <source>
        <dbReference type="RuleBase" id="RU363032"/>
    </source>
</evidence>
<evidence type="ECO:0000256" key="4">
    <source>
        <dbReference type="ARBA" id="ARBA00022692"/>
    </source>
</evidence>
<keyword evidence="4 7" id="KW-0812">Transmembrane</keyword>
<evidence type="ECO:0000256" key="1">
    <source>
        <dbReference type="ARBA" id="ARBA00004651"/>
    </source>
</evidence>
<feature type="transmembrane region" description="Helical" evidence="7">
    <location>
        <begin position="33"/>
        <end position="53"/>
    </location>
</feature>
<dbReference type="InterPro" id="IPR035906">
    <property type="entry name" value="MetI-like_sf"/>
</dbReference>
<keyword evidence="6 7" id="KW-0472">Membrane</keyword>
<keyword evidence="2 7" id="KW-0813">Transport</keyword>
<feature type="transmembrane region" description="Helical" evidence="7">
    <location>
        <begin position="256"/>
        <end position="276"/>
    </location>
</feature>
<feature type="transmembrane region" description="Helical" evidence="7">
    <location>
        <begin position="87"/>
        <end position="111"/>
    </location>
</feature>
<dbReference type="PANTHER" id="PTHR43744:SF12">
    <property type="entry name" value="ABC TRANSPORTER PERMEASE PROTEIN MG189-RELATED"/>
    <property type="match status" value="1"/>
</dbReference>
<evidence type="ECO:0000259" key="8">
    <source>
        <dbReference type="PROSITE" id="PS50928"/>
    </source>
</evidence>
<dbReference type="AlphaFoldDB" id="A0A6J4VDY5"/>
<comment type="similarity">
    <text evidence="7">Belongs to the binding-protein-dependent transport system permease family.</text>
</comment>
<dbReference type="PROSITE" id="PS50928">
    <property type="entry name" value="ABC_TM1"/>
    <property type="match status" value="1"/>
</dbReference>
<dbReference type="EMBL" id="CADCWO010000095">
    <property type="protein sequence ID" value="CAA9571415.1"/>
    <property type="molecule type" value="Genomic_DNA"/>
</dbReference>
<keyword evidence="3" id="KW-1003">Cell membrane</keyword>
<reference evidence="9" key="1">
    <citation type="submission" date="2020-02" db="EMBL/GenBank/DDBJ databases">
        <authorList>
            <person name="Meier V. D."/>
        </authorList>
    </citation>
    <scope>NUCLEOTIDE SEQUENCE</scope>
    <source>
        <strain evidence="9">AVDCRST_MAG81</strain>
    </source>
</reference>
<feature type="transmembrane region" description="Helical" evidence="7">
    <location>
        <begin position="156"/>
        <end position="177"/>
    </location>
</feature>
<sequence length="292" mass="32027">MKLLPNSKVLSTKEQSHQLSTGSTRLGLLTQGVLLGAAGLVLLPLLIVVLTAFSPPGSTPSLQLLSQGGWSGESYRQAWLQGEFLRAFANSTIVAIAVTLCQVTTAALAGYALARMKFWGKQAILLIVLTTLVIPFQLLVIPVFLVLKWGHLINTYWALILPTAANGFGIFLIRQYFLTIPVQLEEAAALDGANRFQILWLILLPLSRPALVTLSLFTFIGEWNDLFKPLVFTTRPELQTVQLSLARFQEQFTNNWPLMMAAAVIATLPVLLLFLAGQRQFIQGIATTGIKN</sequence>
<dbReference type="GO" id="GO:0055085">
    <property type="term" value="P:transmembrane transport"/>
    <property type="evidence" value="ECO:0007669"/>
    <property type="project" value="InterPro"/>
</dbReference>
<keyword evidence="5 7" id="KW-1133">Transmembrane helix</keyword>
<dbReference type="SUPFAM" id="SSF161098">
    <property type="entry name" value="MetI-like"/>
    <property type="match status" value="1"/>
</dbReference>
<evidence type="ECO:0000256" key="2">
    <source>
        <dbReference type="ARBA" id="ARBA00022448"/>
    </source>
</evidence>
<feature type="transmembrane region" description="Helical" evidence="7">
    <location>
        <begin position="198"/>
        <end position="220"/>
    </location>
</feature>
<comment type="subcellular location">
    <subcellularLocation>
        <location evidence="1 7">Cell membrane</location>
        <topology evidence="1 7">Multi-pass membrane protein</topology>
    </subcellularLocation>
</comment>
<gene>
    <name evidence="9" type="ORF">AVDCRST_MAG81-1783</name>
</gene>
<feature type="transmembrane region" description="Helical" evidence="7">
    <location>
        <begin position="123"/>
        <end position="144"/>
    </location>
</feature>
<accession>A0A6J4VDY5</accession>
<dbReference type="PANTHER" id="PTHR43744">
    <property type="entry name" value="ABC TRANSPORTER PERMEASE PROTEIN MG189-RELATED-RELATED"/>
    <property type="match status" value="1"/>
</dbReference>
<proteinExistence type="inferred from homology"/>
<dbReference type="GO" id="GO:0005886">
    <property type="term" value="C:plasma membrane"/>
    <property type="evidence" value="ECO:0007669"/>
    <property type="project" value="UniProtKB-SubCell"/>
</dbReference>